<dbReference type="Gene3D" id="3.40.50.2000">
    <property type="entry name" value="Glycogen Phosphorylase B"/>
    <property type="match status" value="1"/>
</dbReference>
<gene>
    <name evidence="1" type="ORF">L910_3217</name>
</gene>
<dbReference type="RefSeq" id="WP_020332404.1">
    <property type="nucleotide sequence ID" value="NZ_ASXS01000031.1"/>
</dbReference>
<name>S7HUW6_VIBFL</name>
<accession>S7HUW6</accession>
<evidence type="ECO:0000313" key="1">
    <source>
        <dbReference type="EMBL" id="EPP19549.1"/>
    </source>
</evidence>
<dbReference type="GO" id="GO:0016740">
    <property type="term" value="F:transferase activity"/>
    <property type="evidence" value="ECO:0007669"/>
    <property type="project" value="UniProtKB-KW"/>
</dbReference>
<reference evidence="1 2" key="1">
    <citation type="journal article" date="2013" name="Gut Pathog.">
        <title>Evidence of a new metabolic capacity in an emerging diarrheal pathogen: lessons from the draft genomes of Vibrio fluvialis strains PG41 and I21563.</title>
        <authorList>
            <person name="Khatri I."/>
            <person name="Mahajan S."/>
            <person name="Dureja C."/>
            <person name="Subramanian S."/>
            <person name="Raychaudhuri S."/>
        </authorList>
    </citation>
    <scope>NUCLEOTIDE SEQUENCE [LARGE SCALE GENOMIC DNA]</scope>
    <source>
        <strain evidence="1 2">PG41</strain>
    </source>
</reference>
<sequence length="414" mass="47955">MKKNIYLLFKAIYWSMPSSVRNQLNGFRYSVVRHLRSKLLTSSESNLTNFIDEEEFKKLLGEFTEIYIFELAVDWGIDLYQRPQHLATALGSIDNCLVIYKTQGDNVNGFKQVEKNVWLTNRLKFVDSLINVKRIYFSTSIFNRQDHMIAMRDHGKIIYEYIDHVSEEISGGKREVQHLIKIRNFAFEGGVDHVVATADALFNEAYDYVSSDKVTLIPNGVNIEHYQKNIENNIYLDREINDFFDRYEKVVGYFGAIAPWLWYELIKQAADNNPNVGFLMIGPDYGGCQSLLPSNNDNFLWIGPVRYQDLPVVAMKFDVCWIPFRPGEIAKTTSPLKLFEYFAMGKPVIVTSDMMECVKYQEVYHGADISEISQVLPLALQRVNDSDYCQKLKFLAAQNSWKNRALAYHSIHFL</sequence>
<proteinExistence type="predicted"/>
<comment type="caution">
    <text evidence="1">The sequence shown here is derived from an EMBL/GenBank/DDBJ whole genome shotgun (WGS) entry which is preliminary data.</text>
</comment>
<dbReference type="SUPFAM" id="SSF53756">
    <property type="entry name" value="UDP-Glycosyltransferase/glycogen phosphorylase"/>
    <property type="match status" value="1"/>
</dbReference>
<keyword evidence="1" id="KW-0808">Transferase</keyword>
<protein>
    <submittedName>
        <fullName evidence="1">Glycosyltransferase</fullName>
    </submittedName>
</protein>
<dbReference type="AlphaFoldDB" id="S7HUW6"/>
<organism evidence="1 2">
    <name type="scientific">Vibrio fluvialis PG41</name>
    <dbReference type="NCBI Taxonomy" id="1336752"/>
    <lineage>
        <taxon>Bacteria</taxon>
        <taxon>Pseudomonadati</taxon>
        <taxon>Pseudomonadota</taxon>
        <taxon>Gammaproteobacteria</taxon>
        <taxon>Vibrionales</taxon>
        <taxon>Vibrionaceae</taxon>
        <taxon>Vibrio</taxon>
    </lineage>
</organism>
<dbReference type="EMBL" id="ASXS01000031">
    <property type="protein sequence ID" value="EPP19549.1"/>
    <property type="molecule type" value="Genomic_DNA"/>
</dbReference>
<dbReference type="Proteomes" id="UP000014854">
    <property type="component" value="Unassembled WGS sequence"/>
</dbReference>
<dbReference type="PATRIC" id="fig|1336752.4.peg.4582"/>
<evidence type="ECO:0000313" key="2">
    <source>
        <dbReference type="Proteomes" id="UP000014854"/>
    </source>
</evidence>
<dbReference type="Pfam" id="PF13692">
    <property type="entry name" value="Glyco_trans_1_4"/>
    <property type="match status" value="1"/>
</dbReference>